<name>A0A427AL17_ENSVE</name>
<comment type="caution">
    <text evidence="1">The sequence shown here is derived from an EMBL/GenBank/DDBJ whole genome shotgun (WGS) entry which is preliminary data.</text>
</comment>
<reference evidence="1 2" key="1">
    <citation type="journal article" date="2014" name="Agronomy (Basel)">
        <title>A Draft Genome Sequence for Ensete ventricosum, the Drought-Tolerant Tree Against Hunger.</title>
        <authorList>
            <person name="Harrison J."/>
            <person name="Moore K.A."/>
            <person name="Paszkiewicz K."/>
            <person name="Jones T."/>
            <person name="Grant M."/>
            <person name="Ambacheew D."/>
            <person name="Muzemil S."/>
            <person name="Studholme D.J."/>
        </authorList>
    </citation>
    <scope>NUCLEOTIDE SEQUENCE [LARGE SCALE GENOMIC DNA]</scope>
</reference>
<evidence type="ECO:0000313" key="2">
    <source>
        <dbReference type="Proteomes" id="UP000287651"/>
    </source>
</evidence>
<gene>
    <name evidence="1" type="ORF">B296_00000910</name>
</gene>
<protein>
    <submittedName>
        <fullName evidence="1">Uncharacterized protein</fullName>
    </submittedName>
</protein>
<proteinExistence type="predicted"/>
<feature type="non-terminal residue" evidence="1">
    <location>
        <position position="1"/>
    </location>
</feature>
<sequence length="62" mass="7194">GLPNHIGRELRRKHLLGRAPIESQLIEERRADAHLWTLAYKNAIARLYNRRVRPPDPSRSGT</sequence>
<dbReference type="Proteomes" id="UP000287651">
    <property type="component" value="Unassembled WGS sequence"/>
</dbReference>
<dbReference type="EMBL" id="AMZH03002061">
    <property type="protein sequence ID" value="RRT76914.1"/>
    <property type="molecule type" value="Genomic_DNA"/>
</dbReference>
<dbReference type="AlphaFoldDB" id="A0A427AL17"/>
<organism evidence="1 2">
    <name type="scientific">Ensete ventricosum</name>
    <name type="common">Abyssinian banana</name>
    <name type="synonym">Musa ensete</name>
    <dbReference type="NCBI Taxonomy" id="4639"/>
    <lineage>
        <taxon>Eukaryota</taxon>
        <taxon>Viridiplantae</taxon>
        <taxon>Streptophyta</taxon>
        <taxon>Embryophyta</taxon>
        <taxon>Tracheophyta</taxon>
        <taxon>Spermatophyta</taxon>
        <taxon>Magnoliopsida</taxon>
        <taxon>Liliopsida</taxon>
        <taxon>Zingiberales</taxon>
        <taxon>Musaceae</taxon>
        <taxon>Ensete</taxon>
    </lineage>
</organism>
<accession>A0A427AL17</accession>
<evidence type="ECO:0000313" key="1">
    <source>
        <dbReference type="EMBL" id="RRT76914.1"/>
    </source>
</evidence>